<evidence type="ECO:0000256" key="4">
    <source>
        <dbReference type="RuleBase" id="RU003690"/>
    </source>
</evidence>
<accession>A0A952DSC0</accession>
<evidence type="ECO:0000256" key="2">
    <source>
        <dbReference type="ARBA" id="ARBA00022801"/>
    </source>
</evidence>
<keyword evidence="3" id="KW-0326">Glycosidase</keyword>
<evidence type="ECO:0000313" key="6">
    <source>
        <dbReference type="Proteomes" id="UP000781173"/>
    </source>
</evidence>
<evidence type="ECO:0000313" key="5">
    <source>
        <dbReference type="EMBL" id="MBW7954121.1"/>
    </source>
</evidence>
<evidence type="ECO:0000256" key="3">
    <source>
        <dbReference type="ARBA" id="ARBA00023295"/>
    </source>
</evidence>
<dbReference type="AlphaFoldDB" id="A0A952DSC0"/>
<dbReference type="GO" id="GO:0005975">
    <property type="term" value="P:carbohydrate metabolic process"/>
    <property type="evidence" value="ECO:0007669"/>
    <property type="project" value="InterPro"/>
</dbReference>
<dbReference type="Proteomes" id="UP000781173">
    <property type="component" value="Unassembled WGS sequence"/>
</dbReference>
<dbReference type="GO" id="GO:0008422">
    <property type="term" value="F:beta-glucosidase activity"/>
    <property type="evidence" value="ECO:0007669"/>
    <property type="project" value="TreeGrafter"/>
</dbReference>
<sequence length="715" mass="82068">PDDIWGKALETKGVSPELRTLFDRYADLIYSSENGYNHLGKTGRAIRKIQQMFYPDSLPTKERLYSEVESYFDAEFDWRLKQYEIDGLASRGSEGEVIFNEDLQPTIIFHIDADIIEKADGLNNGMGEAFFGGLYNALSRSRSLGIKPTIFINQLARPDLSLTEDGDERFQRLTGLLRQRIADQGDEQATDILENLKYDKLDDRAAYDIEYWKSYLDRILAEGGNAFRISAEWSRLFDADNNLDLKNAEFFCEILREAKERGLDTTICLQHFTFPDWIEGDWSGSDTPQLFANYARNVAELLRERNLLPSEFLTVNEPSATIPAGYIAREWPPFKGLKQEDVLAILQGNYLEEARLLGIDLKPEDIIENLPNPRQWMLPRMFKSIRLLLDSYQGYRTAVNNMVEGHILARSEIKKVVPDARVGYSHNTPIFLPVSWKGRAKNIITTADSIFLTFFNDDFRNELLRRSIQSGELLTDSDNIQVYNAYYGAASIAANIARVPIDPDSPDKTFVNGWVEMPEAILIATFRRNITLLNTIEAIYRRQIREHGRIVNPINLPDVNFTEIGLPSLADPTDRLRRLLDIVELSKKLSLAQVDKVLIWTLRNNMEWLAGKQPFGLDNEDGTSKPKSKDTVEPIDYSQKGLLIEEAYIYQKRLNQMRLLMLQQGTDTAGQTKDIEETYKQISDFLAENDPQRARRRSAMRRELFGRLGRRLVNL</sequence>
<comment type="caution">
    <text evidence="5">The sequence shown here is derived from an EMBL/GenBank/DDBJ whole genome shotgun (WGS) entry which is preliminary data.</text>
</comment>
<feature type="non-terminal residue" evidence="5">
    <location>
        <position position="1"/>
    </location>
</feature>
<dbReference type="Pfam" id="PF00232">
    <property type="entry name" value="Glyco_hydro_1"/>
    <property type="match status" value="1"/>
</dbReference>
<reference evidence="5" key="1">
    <citation type="journal article" date="2022" name="ISME J.">
        <title>A general approach to explore prokaryotic protein glycosylation reveals the unique surface layer modulation of an anammox bacterium.</title>
        <authorList>
            <person name="Pabst M."/>
            <person name="Grouzdev D.S."/>
            <person name="Lawson C.E."/>
            <person name="Kleikamp H.B.C."/>
            <person name="de Ram C."/>
            <person name="Louwen R."/>
            <person name="Lin Y.M."/>
            <person name="Lucker S."/>
            <person name="van Loosdrecht M.C.M."/>
            <person name="Laureni M."/>
        </authorList>
    </citation>
    <scope>NUCLEOTIDE SEQUENCE</scope>
    <source>
        <strain evidence="5">BROCD043</strain>
    </source>
</reference>
<dbReference type="PANTHER" id="PTHR10353:SF209">
    <property type="entry name" value="GALACTOLIPID GALACTOSYLTRANSFERASE SFR2, CHLOROPLASTIC"/>
    <property type="match status" value="1"/>
</dbReference>
<keyword evidence="2" id="KW-0378">Hydrolase</keyword>
<dbReference type="InterPro" id="IPR001360">
    <property type="entry name" value="Glyco_hydro_1"/>
</dbReference>
<dbReference type="Gene3D" id="3.20.20.80">
    <property type="entry name" value="Glycosidases"/>
    <property type="match status" value="1"/>
</dbReference>
<gene>
    <name evidence="5" type="ORF">H3C67_05040</name>
</gene>
<protein>
    <submittedName>
        <fullName evidence="5">Family 1 glycosylhydrolase</fullName>
    </submittedName>
</protein>
<proteinExistence type="inferred from homology"/>
<dbReference type="EMBL" id="JACFOF010000018">
    <property type="protein sequence ID" value="MBW7954121.1"/>
    <property type="molecule type" value="Genomic_DNA"/>
</dbReference>
<dbReference type="InterPro" id="IPR017853">
    <property type="entry name" value="GH"/>
</dbReference>
<name>A0A952DSC0_9BACT</name>
<evidence type="ECO:0000256" key="1">
    <source>
        <dbReference type="ARBA" id="ARBA00010838"/>
    </source>
</evidence>
<organism evidence="5 6">
    <name type="scientific">Candidatus Dojkabacteria bacterium</name>
    <dbReference type="NCBI Taxonomy" id="2099670"/>
    <lineage>
        <taxon>Bacteria</taxon>
        <taxon>Candidatus Dojkabacteria</taxon>
    </lineage>
</organism>
<dbReference type="PANTHER" id="PTHR10353">
    <property type="entry name" value="GLYCOSYL HYDROLASE"/>
    <property type="match status" value="1"/>
</dbReference>
<dbReference type="SUPFAM" id="SSF51445">
    <property type="entry name" value="(Trans)glycosidases"/>
    <property type="match status" value="1"/>
</dbReference>
<comment type="similarity">
    <text evidence="1 4">Belongs to the glycosyl hydrolase 1 family.</text>
</comment>